<feature type="signal peptide" evidence="1">
    <location>
        <begin position="1"/>
        <end position="19"/>
    </location>
</feature>
<dbReference type="Gene3D" id="3.40.190.10">
    <property type="entry name" value="Periplasmic binding protein-like II"/>
    <property type="match status" value="2"/>
</dbReference>
<accession>A0AAF0C7S9</accession>
<organism evidence="2 3">
    <name type="scientific">Thalassomonas viridans</name>
    <dbReference type="NCBI Taxonomy" id="137584"/>
    <lineage>
        <taxon>Bacteria</taxon>
        <taxon>Pseudomonadati</taxon>
        <taxon>Pseudomonadota</taxon>
        <taxon>Gammaproteobacteria</taxon>
        <taxon>Alteromonadales</taxon>
        <taxon>Colwelliaceae</taxon>
        <taxon>Thalassomonas</taxon>
    </lineage>
</organism>
<reference evidence="2 3" key="1">
    <citation type="journal article" date="2015" name="Genome Announc.">
        <title>Draft Genome Sequences of Marine Isolates of Thalassomonas viridans and Thalassomonas actiniarum.</title>
        <authorList>
            <person name="Olonade I."/>
            <person name="van Zyl L.J."/>
            <person name="Trindade M."/>
        </authorList>
    </citation>
    <scope>NUCLEOTIDE SEQUENCE [LARGE SCALE GENOMIC DNA]</scope>
    <source>
        <strain evidence="2 3">XOM25</strain>
    </source>
</reference>
<dbReference type="KEGG" id="tvd:SG34_020075"/>
<dbReference type="SUPFAM" id="SSF53850">
    <property type="entry name" value="Periplasmic binding protein-like II"/>
    <property type="match status" value="1"/>
</dbReference>
<evidence type="ECO:0000313" key="3">
    <source>
        <dbReference type="Proteomes" id="UP000032352"/>
    </source>
</evidence>
<dbReference type="Proteomes" id="UP000032352">
    <property type="component" value="Chromosome"/>
</dbReference>
<evidence type="ECO:0000313" key="2">
    <source>
        <dbReference type="EMBL" id="WDE03661.1"/>
    </source>
</evidence>
<sequence length="266" mass="30042">MIKMLVLLLSLIVNGVCFATHQSKISVILPFADNDHPPHYLVNARGQITGGIEADVLKAVFAPREVEFSYIQLKRAALLLQQQEDYTCISPAPEELRGKAGYYESREILSTYHNRVMVLASSQFSLSSLAGLQDKRLLAFLGASKYLGEDYAELVKNNSRQYREFTHLSIAIPMLFLKRVDALIMDKNVFLYHAGRQNYDVRSGEHKVLFYDFFPPSHFTLMCKEQALITVFDQGMKKLRSSGELDKIISKNLSAGSRGFAPARLQ</sequence>
<dbReference type="EMBL" id="CP059733">
    <property type="protein sequence ID" value="WDE03661.1"/>
    <property type="molecule type" value="Genomic_DNA"/>
</dbReference>
<protein>
    <submittedName>
        <fullName evidence="2">ABC transporter substrate-binding protein</fullName>
    </submittedName>
</protein>
<evidence type="ECO:0000256" key="1">
    <source>
        <dbReference type="SAM" id="SignalP"/>
    </source>
</evidence>
<reference evidence="2 3" key="2">
    <citation type="journal article" date="2022" name="Mar. Drugs">
        <title>Bioassay-Guided Fractionation Leads to the Detection of Cholic Acid Generated by the Rare Thalassomonas sp.</title>
        <authorList>
            <person name="Pheiffer F."/>
            <person name="Schneider Y.K."/>
            <person name="Hansen E.H."/>
            <person name="Andersen J.H."/>
            <person name="Isaksson J."/>
            <person name="Busche T."/>
            <person name="R C."/>
            <person name="Kalinowski J."/>
            <person name="Zyl L.V."/>
            <person name="Trindade M."/>
        </authorList>
    </citation>
    <scope>NUCLEOTIDE SEQUENCE [LARGE SCALE GENOMIC DNA]</scope>
    <source>
        <strain evidence="2 3">XOM25</strain>
    </source>
</reference>
<gene>
    <name evidence="2" type="ORF">SG34_020075</name>
</gene>
<keyword evidence="3" id="KW-1185">Reference proteome</keyword>
<name>A0AAF0C7S9_9GAMM</name>
<feature type="chain" id="PRO_5042224979" evidence="1">
    <location>
        <begin position="20"/>
        <end position="266"/>
    </location>
</feature>
<proteinExistence type="predicted"/>
<keyword evidence="1" id="KW-0732">Signal</keyword>
<dbReference type="RefSeq" id="WP_044836603.1">
    <property type="nucleotide sequence ID" value="NZ_CP059733.1"/>
</dbReference>
<dbReference type="AlphaFoldDB" id="A0AAF0C7S9"/>